<dbReference type="Gramene" id="A01p23400.2_BraZ1">
    <property type="protein sequence ID" value="A01p23400.2_BraZ1.CDS.1"/>
    <property type="gene ID" value="A01g23400.2_BraZ1"/>
</dbReference>
<dbReference type="EMBL" id="LS974617">
    <property type="protein sequence ID" value="CAG7888264.1"/>
    <property type="molecule type" value="Genomic_DNA"/>
</dbReference>
<protein>
    <submittedName>
        <fullName evidence="2">Uncharacterized protein</fullName>
    </submittedName>
</protein>
<dbReference type="EMBL" id="LR031571">
    <property type="protein sequence ID" value="VDC75705.1"/>
    <property type="molecule type" value="Genomic_DNA"/>
</dbReference>
<feature type="region of interest" description="Disordered" evidence="1">
    <location>
        <begin position="106"/>
        <end position="126"/>
    </location>
</feature>
<reference evidence="3" key="1">
    <citation type="submission" date="2018-11" db="EMBL/GenBank/DDBJ databases">
        <authorList>
            <consortium name="Genoscope - CEA"/>
            <person name="William W."/>
        </authorList>
    </citation>
    <scope>NUCLEOTIDE SEQUENCE</scope>
</reference>
<proteinExistence type="predicted"/>
<accession>A0A3P5ZHC4</accession>
<sequence>MMTMAKHMMANTTQFCNKEAMTTSLKNQLKDLQKCLESMVHNQQQANTYFDHPGSTSSGTPMYQRSYSSGFLFGHHTQKTRSPLPVFILRRSLYISLWLKLKHLSSQEDSFKASASKEIRISSQPK</sequence>
<name>A0A3P5ZHC4_BRACM</name>
<dbReference type="Proteomes" id="UP000694005">
    <property type="component" value="Chromosome A01"/>
</dbReference>
<gene>
    <name evidence="3" type="ORF">BRAA01T02207Z</name>
    <name evidence="2" type="ORF">BRAPAZ1V2_A01P23400.2</name>
</gene>
<evidence type="ECO:0000256" key="1">
    <source>
        <dbReference type="SAM" id="MobiDB-lite"/>
    </source>
</evidence>
<organism evidence="3">
    <name type="scientific">Brassica campestris</name>
    <name type="common">Field mustard</name>
    <dbReference type="NCBI Taxonomy" id="3711"/>
    <lineage>
        <taxon>Eukaryota</taxon>
        <taxon>Viridiplantae</taxon>
        <taxon>Streptophyta</taxon>
        <taxon>Embryophyta</taxon>
        <taxon>Tracheophyta</taxon>
        <taxon>Spermatophyta</taxon>
        <taxon>Magnoliopsida</taxon>
        <taxon>eudicotyledons</taxon>
        <taxon>Gunneridae</taxon>
        <taxon>Pentapetalae</taxon>
        <taxon>rosids</taxon>
        <taxon>malvids</taxon>
        <taxon>Brassicales</taxon>
        <taxon>Brassicaceae</taxon>
        <taxon>Brassiceae</taxon>
        <taxon>Brassica</taxon>
    </lineage>
</organism>
<evidence type="ECO:0000313" key="3">
    <source>
        <dbReference type="EMBL" id="VDC75705.1"/>
    </source>
</evidence>
<feature type="compositionally biased region" description="Basic and acidic residues" evidence="1">
    <location>
        <begin position="106"/>
        <end position="120"/>
    </location>
</feature>
<dbReference type="AlphaFoldDB" id="A0A3P5ZHC4"/>
<evidence type="ECO:0000313" key="2">
    <source>
        <dbReference type="EMBL" id="CAG7888264.1"/>
    </source>
</evidence>